<dbReference type="PANTHER" id="PTHR34203:SF15">
    <property type="entry name" value="SLL1173 PROTEIN"/>
    <property type="match status" value="1"/>
</dbReference>
<dbReference type="Pfam" id="PF05050">
    <property type="entry name" value="Methyltransf_21"/>
    <property type="match status" value="1"/>
</dbReference>
<dbReference type="Proteomes" id="UP000218934">
    <property type="component" value="Unassembled WGS sequence"/>
</dbReference>
<dbReference type="InterPro" id="IPR052514">
    <property type="entry name" value="SAM-dependent_MTase"/>
</dbReference>
<dbReference type="AlphaFoldDB" id="A0A2A4FLX5"/>
<dbReference type="NCBIfam" id="TIGR01444">
    <property type="entry name" value="fkbM_fam"/>
    <property type="match status" value="1"/>
</dbReference>
<dbReference type="InterPro" id="IPR029063">
    <property type="entry name" value="SAM-dependent_MTases_sf"/>
</dbReference>
<dbReference type="InterPro" id="IPR006342">
    <property type="entry name" value="FkbM_mtfrase"/>
</dbReference>
<sequence>MRSLPTAPSAGGAPGSASPEILSGWWSRLIRVIIPKWAGLRKSLFPIVGKGYNRAVRFPEPPSKPLQKRFGTFRMTLDAAHEHRPAVPFLSGVRRALRKLVWRVSRILYMHARGEETEDGFLHNGEARVIADLIRASRDGEAVVLLDVGANHGAWSQSVLDRLRDRPALRPHLCLTAFEPVTSSRQRLEAALASEIARGGITVSSSALSYRVGRARMARMSESGGTNSLEIDKAMEDAAIGFEEVDFMTLSAWNEAAGKSHIHMVKIDAEGHDARVIEGALPLLQAGMIDVLQFEYNHRWLFARRSLHDVFEMIAGTPYVLGRIRPSCVELHDEWHFELDRFFQCNYLLIHDRALSWFRTRRGAFGPSNIWEQF</sequence>
<comment type="caution">
    <text evidence="2">The sequence shown here is derived from an EMBL/GenBank/DDBJ whole genome shotgun (WGS) entry which is preliminary data.</text>
</comment>
<evidence type="ECO:0000313" key="2">
    <source>
        <dbReference type="EMBL" id="PCE39745.1"/>
    </source>
</evidence>
<dbReference type="OrthoDB" id="4104638at2"/>
<reference evidence="2 3" key="1">
    <citation type="submission" date="2017-09" db="EMBL/GenBank/DDBJ databases">
        <title>The Catabolism of 3,6-Dichlorosalicylic acid is Initiated by the Cytochrome P450 Monooxygenase DsmABC in Rhizorhabdus dicambivorans Ndbn-20.</title>
        <authorList>
            <person name="Na L."/>
        </authorList>
    </citation>
    <scope>NUCLEOTIDE SEQUENCE [LARGE SCALE GENOMIC DNA]</scope>
    <source>
        <strain evidence="2 3">Ndbn-20m</strain>
    </source>
</reference>
<dbReference type="PANTHER" id="PTHR34203">
    <property type="entry name" value="METHYLTRANSFERASE, FKBM FAMILY PROTEIN"/>
    <property type="match status" value="1"/>
</dbReference>
<accession>A0A2A4FLX5</accession>
<evidence type="ECO:0000313" key="3">
    <source>
        <dbReference type="Proteomes" id="UP000218934"/>
    </source>
</evidence>
<keyword evidence="3" id="KW-1185">Reference proteome</keyword>
<dbReference type="Gene3D" id="3.40.50.150">
    <property type="entry name" value="Vaccinia Virus protein VP39"/>
    <property type="match status" value="1"/>
</dbReference>
<feature type="domain" description="Methyltransferase FkbM" evidence="1">
    <location>
        <begin position="147"/>
        <end position="312"/>
    </location>
</feature>
<dbReference type="EMBL" id="NWUF01000048">
    <property type="protein sequence ID" value="PCE39745.1"/>
    <property type="molecule type" value="Genomic_DNA"/>
</dbReference>
<name>A0A2A4FLX5_9SPHN</name>
<evidence type="ECO:0000259" key="1">
    <source>
        <dbReference type="Pfam" id="PF05050"/>
    </source>
</evidence>
<dbReference type="KEGG" id="rdi:CMV14_18730"/>
<proteinExistence type="predicted"/>
<organism evidence="2 3">
    <name type="scientific">Rhizorhabdus dicambivorans</name>
    <dbReference type="NCBI Taxonomy" id="1850238"/>
    <lineage>
        <taxon>Bacteria</taxon>
        <taxon>Pseudomonadati</taxon>
        <taxon>Pseudomonadota</taxon>
        <taxon>Alphaproteobacteria</taxon>
        <taxon>Sphingomonadales</taxon>
        <taxon>Sphingomonadaceae</taxon>
        <taxon>Rhizorhabdus</taxon>
    </lineage>
</organism>
<dbReference type="SUPFAM" id="SSF53335">
    <property type="entry name" value="S-adenosyl-L-methionine-dependent methyltransferases"/>
    <property type="match status" value="1"/>
</dbReference>
<protein>
    <recommendedName>
        <fullName evidence="1">Methyltransferase FkbM domain-containing protein</fullName>
    </recommendedName>
</protein>
<gene>
    <name evidence="2" type="ORF">COO09_23905</name>
</gene>